<dbReference type="Gene3D" id="3.30.479.20">
    <property type="entry name" value="Elongation factor Ts, dimerisation domain"/>
    <property type="match status" value="1"/>
</dbReference>
<dbReference type="Proteomes" id="UP000190625">
    <property type="component" value="Unassembled WGS sequence"/>
</dbReference>
<keyword evidence="4 6" id="KW-0648">Protein biosynthesis</keyword>
<evidence type="ECO:0000256" key="3">
    <source>
        <dbReference type="ARBA" id="ARBA00022768"/>
    </source>
</evidence>
<dbReference type="PANTHER" id="PTHR11741:SF0">
    <property type="entry name" value="ELONGATION FACTOR TS, MITOCHONDRIAL"/>
    <property type="match status" value="1"/>
</dbReference>
<comment type="similarity">
    <text evidence="1 6 7">Belongs to the EF-Ts family.</text>
</comment>
<dbReference type="InterPro" id="IPR001816">
    <property type="entry name" value="Transl_elong_EFTs/EF1B"/>
</dbReference>
<dbReference type="CDD" id="cd14275">
    <property type="entry name" value="UBA_EF-Ts"/>
    <property type="match status" value="1"/>
</dbReference>
<accession>A0A1T4MDB1</accession>
<dbReference type="NCBIfam" id="TIGR00116">
    <property type="entry name" value="tsf"/>
    <property type="match status" value="2"/>
</dbReference>
<evidence type="ECO:0000256" key="1">
    <source>
        <dbReference type="ARBA" id="ARBA00005532"/>
    </source>
</evidence>
<protein>
    <recommendedName>
        <fullName evidence="2 6">Elongation factor Ts</fullName>
        <shortName evidence="6">EF-Ts</shortName>
    </recommendedName>
</protein>
<proteinExistence type="inferred from homology"/>
<keyword evidence="6" id="KW-0963">Cytoplasm</keyword>
<evidence type="ECO:0000313" key="10">
    <source>
        <dbReference type="EMBL" id="SJZ64865.1"/>
    </source>
</evidence>
<dbReference type="Pfam" id="PF00889">
    <property type="entry name" value="EF_TS"/>
    <property type="match status" value="1"/>
</dbReference>
<dbReference type="FunFam" id="1.10.286.20:FF:000001">
    <property type="entry name" value="Elongation factor Ts"/>
    <property type="match status" value="1"/>
</dbReference>
<dbReference type="STRING" id="142842.SAMN02745118_01447"/>
<dbReference type="InterPro" id="IPR009060">
    <property type="entry name" value="UBA-like_sf"/>
</dbReference>
<evidence type="ECO:0000256" key="4">
    <source>
        <dbReference type="ARBA" id="ARBA00022917"/>
    </source>
</evidence>
<name>A0A1T4MDB1_9FIRM</name>
<dbReference type="Gene3D" id="1.10.286.20">
    <property type="match status" value="1"/>
</dbReference>
<evidence type="ECO:0000256" key="6">
    <source>
        <dbReference type="HAMAP-Rule" id="MF_00050"/>
    </source>
</evidence>
<evidence type="ECO:0000256" key="5">
    <source>
        <dbReference type="ARBA" id="ARBA00025453"/>
    </source>
</evidence>
<dbReference type="Gene3D" id="1.10.8.10">
    <property type="entry name" value="DNA helicase RuvA subunit, C-terminal domain"/>
    <property type="match status" value="1"/>
</dbReference>
<dbReference type="AlphaFoldDB" id="A0A1T4MDB1"/>
<dbReference type="PROSITE" id="PS01127">
    <property type="entry name" value="EF_TS_2"/>
    <property type="match status" value="1"/>
</dbReference>
<dbReference type="InterPro" id="IPR014039">
    <property type="entry name" value="Transl_elong_EFTs/EF1B_dimer"/>
</dbReference>
<dbReference type="PROSITE" id="PS01126">
    <property type="entry name" value="EF_TS_1"/>
    <property type="match status" value="1"/>
</dbReference>
<dbReference type="RefSeq" id="WP_078809921.1">
    <property type="nucleotide sequence ID" value="NZ_FUWM01000010.1"/>
</dbReference>
<comment type="subcellular location">
    <subcellularLocation>
        <location evidence="6 8">Cytoplasm</location>
    </subcellularLocation>
</comment>
<dbReference type="GO" id="GO:0005737">
    <property type="term" value="C:cytoplasm"/>
    <property type="evidence" value="ECO:0007669"/>
    <property type="project" value="UniProtKB-SubCell"/>
</dbReference>
<dbReference type="SUPFAM" id="SSF54713">
    <property type="entry name" value="Elongation factor Ts (EF-Ts), dimerisation domain"/>
    <property type="match status" value="1"/>
</dbReference>
<dbReference type="FunFam" id="1.10.8.10:FF:000001">
    <property type="entry name" value="Elongation factor Ts"/>
    <property type="match status" value="1"/>
</dbReference>
<evidence type="ECO:0000256" key="7">
    <source>
        <dbReference type="RuleBase" id="RU000642"/>
    </source>
</evidence>
<dbReference type="PANTHER" id="PTHR11741">
    <property type="entry name" value="ELONGATION FACTOR TS"/>
    <property type="match status" value="1"/>
</dbReference>
<organism evidence="10 11">
    <name type="scientific">Selenihalanaerobacter shriftii</name>
    <dbReference type="NCBI Taxonomy" id="142842"/>
    <lineage>
        <taxon>Bacteria</taxon>
        <taxon>Bacillati</taxon>
        <taxon>Bacillota</taxon>
        <taxon>Clostridia</taxon>
        <taxon>Halanaerobiales</taxon>
        <taxon>Halobacteroidaceae</taxon>
        <taxon>Selenihalanaerobacter</taxon>
    </lineage>
</organism>
<evidence type="ECO:0000256" key="2">
    <source>
        <dbReference type="ARBA" id="ARBA00016956"/>
    </source>
</evidence>
<evidence type="ECO:0000313" key="11">
    <source>
        <dbReference type="Proteomes" id="UP000190625"/>
    </source>
</evidence>
<feature type="domain" description="Translation elongation factor EFTs/EF1B dimerisation" evidence="9">
    <location>
        <begin position="93"/>
        <end position="197"/>
    </location>
</feature>
<gene>
    <name evidence="6" type="primary">tsf</name>
    <name evidence="10" type="ORF">SAMN02745118_01447</name>
</gene>
<dbReference type="GO" id="GO:0003746">
    <property type="term" value="F:translation elongation factor activity"/>
    <property type="evidence" value="ECO:0007669"/>
    <property type="project" value="UniProtKB-UniRule"/>
</dbReference>
<sequence length="216" mass="24395">MSYSTADVKKLREKTSAGILDCKKALEETDGDMDEAVKYLREKGIAEAEKKAGRTAAEGLVESYIHMGGKIGVLLEVNCETDFVAKNDAFKELVDNIAMHIAASNPKYLSRDEVSEEAIENEKDVLRTQALNDGKPEHIVDQIVKGRLDKFFSQNCLLEQPYIRDDDKTVEELITEKIAELGENLNIRRFTRYELGEGIEVEEEDFVSEVMNEVEK</sequence>
<reference evidence="11" key="1">
    <citation type="submission" date="2017-02" db="EMBL/GenBank/DDBJ databases">
        <authorList>
            <person name="Varghese N."/>
            <person name="Submissions S."/>
        </authorList>
    </citation>
    <scope>NUCLEOTIDE SEQUENCE [LARGE SCALE GENOMIC DNA]</scope>
    <source>
        <strain evidence="11">ATCC BAA-73</strain>
    </source>
</reference>
<evidence type="ECO:0000256" key="8">
    <source>
        <dbReference type="RuleBase" id="RU000643"/>
    </source>
</evidence>
<comment type="function">
    <text evidence="5 6 7">Associates with the EF-Tu.GDP complex and induces the exchange of GDP to GTP. It remains bound to the aminoacyl-tRNA.EF-Tu.GTP complex up to the GTP hydrolysis stage on the ribosome.</text>
</comment>
<dbReference type="InterPro" id="IPR036402">
    <property type="entry name" value="EF-Ts_dimer_sf"/>
</dbReference>
<dbReference type="SUPFAM" id="SSF46934">
    <property type="entry name" value="UBA-like"/>
    <property type="match status" value="1"/>
</dbReference>
<feature type="region of interest" description="Involved in Mg(2+) ion dislocation from EF-Tu" evidence="6">
    <location>
        <begin position="81"/>
        <end position="84"/>
    </location>
</feature>
<dbReference type="EMBL" id="FUWM01000010">
    <property type="protein sequence ID" value="SJZ64865.1"/>
    <property type="molecule type" value="Genomic_DNA"/>
</dbReference>
<dbReference type="InterPro" id="IPR018101">
    <property type="entry name" value="Transl_elong_Ts_CS"/>
</dbReference>
<keyword evidence="11" id="KW-1185">Reference proteome</keyword>
<keyword evidence="3 6" id="KW-0251">Elongation factor</keyword>
<evidence type="ECO:0000259" key="9">
    <source>
        <dbReference type="Pfam" id="PF00889"/>
    </source>
</evidence>
<dbReference type="HAMAP" id="MF_00050">
    <property type="entry name" value="EF_Ts"/>
    <property type="match status" value="1"/>
</dbReference>
<dbReference type="OrthoDB" id="9808348at2"/>